<protein>
    <recommendedName>
        <fullName evidence="1">Cupin type-2 domain-containing protein</fullName>
    </recommendedName>
</protein>
<dbReference type="InterPro" id="IPR014710">
    <property type="entry name" value="RmlC-like_jellyroll"/>
</dbReference>
<dbReference type="InterPro" id="IPR013096">
    <property type="entry name" value="Cupin_2"/>
</dbReference>
<keyword evidence="3" id="KW-1185">Reference proteome</keyword>
<dbReference type="InterPro" id="IPR011051">
    <property type="entry name" value="RmlC_Cupin_sf"/>
</dbReference>
<dbReference type="Pfam" id="PF07883">
    <property type="entry name" value="Cupin_2"/>
    <property type="match status" value="1"/>
</dbReference>
<evidence type="ECO:0000313" key="2">
    <source>
        <dbReference type="EMBL" id="CEI41758.1"/>
    </source>
</evidence>
<sequence length="172" mass="19377">MAATQLLKTLQADKGLQMDLLVEQDSEKYSAVTTFDGKPGTAPFLVPPHWHKYHDEYITVLEGRMTMILDGNETILTPEAGSMFIPRRAVHSFRGFHGEKVVFEERNQPSGIYKALFFNDVFQMGTPPNFWLAVRSAIDGDLYAHLPLGSKFLDELVSTTMDEKPALTKRSL</sequence>
<dbReference type="Gene3D" id="2.60.120.10">
    <property type="entry name" value="Jelly Rolls"/>
    <property type="match status" value="1"/>
</dbReference>
<dbReference type="SUPFAM" id="SSF51182">
    <property type="entry name" value="RmlC-like cupins"/>
    <property type="match status" value="1"/>
</dbReference>
<evidence type="ECO:0000313" key="3">
    <source>
        <dbReference type="Proteomes" id="UP000245910"/>
    </source>
</evidence>
<organism evidence="2 3">
    <name type="scientific">Fusarium venenatum</name>
    <dbReference type="NCBI Taxonomy" id="56646"/>
    <lineage>
        <taxon>Eukaryota</taxon>
        <taxon>Fungi</taxon>
        <taxon>Dikarya</taxon>
        <taxon>Ascomycota</taxon>
        <taxon>Pezizomycotina</taxon>
        <taxon>Sordariomycetes</taxon>
        <taxon>Hypocreomycetidae</taxon>
        <taxon>Hypocreales</taxon>
        <taxon>Nectriaceae</taxon>
        <taxon>Fusarium</taxon>
    </lineage>
</organism>
<evidence type="ECO:0000259" key="1">
    <source>
        <dbReference type="Pfam" id="PF07883"/>
    </source>
</evidence>
<dbReference type="OrthoDB" id="504210at2759"/>
<reference evidence="3" key="1">
    <citation type="submission" date="2014-10" db="EMBL/GenBank/DDBJ databases">
        <authorList>
            <person name="King R."/>
        </authorList>
    </citation>
    <scope>NUCLEOTIDE SEQUENCE [LARGE SCALE GENOMIC DNA]</scope>
    <source>
        <strain evidence="3">A3/5</strain>
    </source>
</reference>
<accession>A0A2L2TKS6</accession>
<name>A0A2L2TKS6_9HYPO</name>
<dbReference type="Proteomes" id="UP000245910">
    <property type="component" value="Chromosome IIII"/>
</dbReference>
<dbReference type="EMBL" id="LN649232">
    <property type="protein sequence ID" value="CEI41758.1"/>
    <property type="molecule type" value="Genomic_DNA"/>
</dbReference>
<feature type="domain" description="Cupin type-2" evidence="1">
    <location>
        <begin position="46"/>
        <end position="94"/>
    </location>
</feature>
<proteinExistence type="predicted"/>
<dbReference type="AlphaFoldDB" id="A0A2L2TKS6"/>